<keyword evidence="7" id="KW-0966">Cell projection</keyword>
<organism evidence="7 8">
    <name type="scientific">Blastochloris viridis</name>
    <name type="common">Rhodopseudomonas viridis</name>
    <dbReference type="NCBI Taxonomy" id="1079"/>
    <lineage>
        <taxon>Bacteria</taxon>
        <taxon>Pseudomonadati</taxon>
        <taxon>Pseudomonadota</taxon>
        <taxon>Alphaproteobacteria</taxon>
        <taxon>Hyphomicrobiales</taxon>
        <taxon>Blastochloridaceae</taxon>
        <taxon>Blastochloris</taxon>
    </lineage>
</organism>
<feature type="domain" description="SAF" evidence="5">
    <location>
        <begin position="184"/>
        <end position="246"/>
    </location>
</feature>
<dbReference type="GO" id="GO:0044780">
    <property type="term" value="P:bacterial-type flagellum assembly"/>
    <property type="evidence" value="ECO:0007669"/>
    <property type="project" value="InterPro"/>
</dbReference>
<evidence type="ECO:0000256" key="3">
    <source>
        <dbReference type="ARBA" id="ARBA00022764"/>
    </source>
</evidence>
<evidence type="ECO:0000256" key="2">
    <source>
        <dbReference type="ARBA" id="ARBA00022729"/>
    </source>
</evidence>
<keyword evidence="8" id="KW-1185">Reference proteome</keyword>
<evidence type="ECO:0000313" key="6">
    <source>
        <dbReference type="EMBL" id="BAR97916.1"/>
    </source>
</evidence>
<evidence type="ECO:0000313" key="7">
    <source>
        <dbReference type="EMBL" id="CUU41448.1"/>
    </source>
</evidence>
<sequence length="344" mass="35888">MIRPFALLAALFAATNALAQAPTLRSSVTVAADVVRIGDLIDHAGRATDVAVFRSPDLGTTGSVGVDRVLEAVRPHGLDAIDTHGLAEVVVTRRSRILHPDTVKAALAEAIARESSLRAKDLDLALDRPLKETHVEETATANLQVVRLSFDPRSGRFDAGIEVPGSDAARRQALRISGVAVVTTEAVVLARSVARGEALRDGDLIVERRPRSELANDGFVSADSAIGMAPRRALQAGQMLRAADLVKPDLVSRNDIVNLVFAVPGVSLTTRGKANSSGAEGDIVSVTNLQSKRIIQGAVTAPGTVTVSAGPTIASSALGPTDPTVTGSTPVRTEIIRPSAQPRS</sequence>
<keyword evidence="7" id="KW-0282">Flagellum</keyword>
<dbReference type="Gene3D" id="3.90.1210.10">
    <property type="entry name" value="Antifreeze-like/N-acetylneuraminic acid synthase C-terminal domain"/>
    <property type="match status" value="1"/>
</dbReference>
<reference evidence="7" key="2">
    <citation type="submission" date="2015-11" db="EMBL/GenBank/DDBJ databases">
        <authorList>
            <person name="Zhang Y."/>
            <person name="Guo Z."/>
        </authorList>
    </citation>
    <scope>NUCLEOTIDE SEQUENCE</scope>
    <source>
        <strain evidence="7">1</strain>
    </source>
</reference>
<dbReference type="STRING" id="1079.BVIR_996"/>
<accession>A0A0H5BCB5</accession>
<keyword evidence="3" id="KW-0574">Periplasm</keyword>
<proteinExistence type="predicted"/>
<reference evidence="6" key="1">
    <citation type="journal article" date="2015" name="Genome Announc.">
        <title>Complete Genome Sequence of the Bacteriochlorophyll b-Producing Photosynthetic Bacterium Blastochloris viridis.</title>
        <authorList>
            <person name="Tsukatani Y."/>
            <person name="Hirose Y."/>
            <person name="Harada J."/>
            <person name="Misawa N."/>
            <person name="Mori K."/>
            <person name="Inoue K."/>
            <person name="Tamiaki H."/>
        </authorList>
    </citation>
    <scope>NUCLEOTIDE SEQUENCE [LARGE SCALE GENOMIC DNA]</scope>
    <source>
        <strain evidence="6">DSM 133</strain>
    </source>
</reference>
<protein>
    <submittedName>
        <fullName evidence="7">Flagellar basal body P-ring biosynthesis proteinFlgA</fullName>
    </submittedName>
    <submittedName>
        <fullName evidence="6">Flagellar basal-body P-ring formation protein FlgA</fullName>
    </submittedName>
</protein>
<dbReference type="InterPro" id="IPR017585">
    <property type="entry name" value="SAF_FlgA"/>
</dbReference>
<dbReference type="PANTHER" id="PTHR36307:SF1">
    <property type="entry name" value="FLAGELLA BASAL BODY P-RING FORMATION PROTEIN FLGA"/>
    <property type="match status" value="1"/>
</dbReference>
<keyword evidence="7" id="KW-0969">Cilium</keyword>
<dbReference type="InterPro" id="IPR013974">
    <property type="entry name" value="SAF"/>
</dbReference>
<dbReference type="Proteomes" id="UP000065734">
    <property type="component" value="Chromosome I"/>
</dbReference>
<name>A0A0H5BCB5_BLAVI</name>
<evidence type="ECO:0000256" key="4">
    <source>
        <dbReference type="SAM" id="SignalP"/>
    </source>
</evidence>
<feature type="chain" id="PRO_5014229090" evidence="4">
    <location>
        <begin position="20"/>
        <end position="344"/>
    </location>
</feature>
<reference evidence="8" key="3">
    <citation type="journal article" date="2016" name="Genome Announc.">
        <title>Revised genome sequence of the purple photosynthetic bacterium Blastochloris viridis.</title>
        <authorList>
            <person name="Liu L.N."/>
            <person name="Faulkner M."/>
            <person name="Liu X."/>
            <person name="Huang F."/>
            <person name="Darby A.C."/>
            <person name="Hall N."/>
        </authorList>
    </citation>
    <scope>NUCLEOTIDE SEQUENCE [LARGE SCALE GENOMIC DNA]</scope>
    <source>
        <strain evidence="8">ATCC 19567 / DSM 133 / F</strain>
    </source>
</reference>
<dbReference type="EMBL" id="AP014854">
    <property type="protein sequence ID" value="BAR97916.1"/>
    <property type="molecule type" value="Genomic_DNA"/>
</dbReference>
<dbReference type="EMBL" id="LN907867">
    <property type="protein sequence ID" value="CUU41448.1"/>
    <property type="molecule type" value="Genomic_DNA"/>
</dbReference>
<dbReference type="InterPro" id="IPR039246">
    <property type="entry name" value="Flagellar_FlgA"/>
</dbReference>
<dbReference type="SMART" id="SM00858">
    <property type="entry name" value="SAF"/>
    <property type="match status" value="1"/>
</dbReference>
<evidence type="ECO:0000313" key="8">
    <source>
        <dbReference type="Proteomes" id="UP000065734"/>
    </source>
</evidence>
<dbReference type="Gene3D" id="2.30.30.760">
    <property type="match status" value="1"/>
</dbReference>
<dbReference type="Pfam" id="PF13144">
    <property type="entry name" value="ChapFlgA"/>
    <property type="match status" value="1"/>
</dbReference>
<dbReference type="KEGG" id="bvr:BVIR_996"/>
<feature type="signal peptide" evidence="4">
    <location>
        <begin position="1"/>
        <end position="19"/>
    </location>
</feature>
<dbReference type="PANTHER" id="PTHR36307">
    <property type="entry name" value="FLAGELLA BASAL BODY P-RING FORMATION PROTEIN FLGA"/>
    <property type="match status" value="1"/>
</dbReference>
<comment type="subcellular location">
    <subcellularLocation>
        <location evidence="1">Periplasm</location>
    </subcellularLocation>
</comment>
<dbReference type="CDD" id="cd11614">
    <property type="entry name" value="SAF_CpaB_FlgA_like"/>
    <property type="match status" value="1"/>
</dbReference>
<dbReference type="NCBIfam" id="TIGR03170">
    <property type="entry name" value="flgA_cterm"/>
    <property type="match status" value="1"/>
</dbReference>
<dbReference type="GO" id="GO:0042597">
    <property type="term" value="C:periplasmic space"/>
    <property type="evidence" value="ECO:0007669"/>
    <property type="project" value="UniProtKB-SubCell"/>
</dbReference>
<evidence type="ECO:0000256" key="1">
    <source>
        <dbReference type="ARBA" id="ARBA00004418"/>
    </source>
</evidence>
<dbReference type="AlphaFoldDB" id="A0A0H5BCB5"/>
<gene>
    <name evidence="6" type="ORF">BV133_323</name>
    <name evidence="7" type="ORF">BVIRIDIS_04390</name>
</gene>
<keyword evidence="2 4" id="KW-0732">Signal</keyword>
<evidence type="ECO:0000259" key="5">
    <source>
        <dbReference type="SMART" id="SM00858"/>
    </source>
</evidence>
<dbReference type="RefSeq" id="WP_169788583.1">
    <property type="nucleotide sequence ID" value="NZ_AP014854.2"/>
</dbReference>